<dbReference type="STRING" id="765440.A0A0C3BC09"/>
<feature type="compositionally biased region" description="Basic and acidic residues" evidence="1">
    <location>
        <begin position="692"/>
        <end position="706"/>
    </location>
</feature>
<evidence type="ECO:0000313" key="2">
    <source>
        <dbReference type="EMBL" id="KIM74867.1"/>
    </source>
</evidence>
<accession>A0A0C3BC09</accession>
<protein>
    <submittedName>
        <fullName evidence="2">Uncharacterized protein</fullName>
    </submittedName>
</protein>
<feature type="compositionally biased region" description="Polar residues" evidence="1">
    <location>
        <begin position="273"/>
        <end position="282"/>
    </location>
</feature>
<dbReference type="HOGENOM" id="CLU_376025_0_0_1"/>
<keyword evidence="3" id="KW-1185">Reference proteome</keyword>
<feature type="compositionally biased region" description="Pro residues" evidence="1">
    <location>
        <begin position="10"/>
        <end position="24"/>
    </location>
</feature>
<feature type="compositionally biased region" description="Basic residues" evidence="1">
    <location>
        <begin position="681"/>
        <end position="691"/>
    </location>
</feature>
<organism evidence="2 3">
    <name type="scientific">Piloderma croceum (strain F 1598)</name>
    <dbReference type="NCBI Taxonomy" id="765440"/>
    <lineage>
        <taxon>Eukaryota</taxon>
        <taxon>Fungi</taxon>
        <taxon>Dikarya</taxon>
        <taxon>Basidiomycota</taxon>
        <taxon>Agaricomycotina</taxon>
        <taxon>Agaricomycetes</taxon>
        <taxon>Agaricomycetidae</taxon>
        <taxon>Atheliales</taxon>
        <taxon>Atheliaceae</taxon>
        <taxon>Piloderma</taxon>
    </lineage>
</organism>
<feature type="compositionally biased region" description="Acidic residues" evidence="1">
    <location>
        <begin position="459"/>
        <end position="469"/>
    </location>
</feature>
<reference evidence="3" key="2">
    <citation type="submission" date="2015-01" db="EMBL/GenBank/DDBJ databases">
        <title>Evolutionary Origins and Diversification of the Mycorrhizal Mutualists.</title>
        <authorList>
            <consortium name="DOE Joint Genome Institute"/>
            <consortium name="Mycorrhizal Genomics Consortium"/>
            <person name="Kohler A."/>
            <person name="Kuo A."/>
            <person name="Nagy L.G."/>
            <person name="Floudas D."/>
            <person name="Copeland A."/>
            <person name="Barry K.W."/>
            <person name="Cichocki N."/>
            <person name="Veneault-Fourrey C."/>
            <person name="LaButti K."/>
            <person name="Lindquist E.A."/>
            <person name="Lipzen A."/>
            <person name="Lundell T."/>
            <person name="Morin E."/>
            <person name="Murat C."/>
            <person name="Riley R."/>
            <person name="Ohm R."/>
            <person name="Sun H."/>
            <person name="Tunlid A."/>
            <person name="Henrissat B."/>
            <person name="Grigoriev I.V."/>
            <person name="Hibbett D.S."/>
            <person name="Martin F."/>
        </authorList>
    </citation>
    <scope>NUCLEOTIDE SEQUENCE [LARGE SCALE GENOMIC DNA]</scope>
    <source>
        <strain evidence="3">F 1598</strain>
    </source>
</reference>
<evidence type="ECO:0000313" key="3">
    <source>
        <dbReference type="Proteomes" id="UP000054166"/>
    </source>
</evidence>
<reference evidence="2 3" key="1">
    <citation type="submission" date="2014-04" db="EMBL/GenBank/DDBJ databases">
        <authorList>
            <consortium name="DOE Joint Genome Institute"/>
            <person name="Kuo A."/>
            <person name="Tarkka M."/>
            <person name="Buscot F."/>
            <person name="Kohler A."/>
            <person name="Nagy L.G."/>
            <person name="Floudas D."/>
            <person name="Copeland A."/>
            <person name="Barry K.W."/>
            <person name="Cichocki N."/>
            <person name="Veneault-Fourrey C."/>
            <person name="LaButti K."/>
            <person name="Lindquist E.A."/>
            <person name="Lipzen A."/>
            <person name="Lundell T."/>
            <person name="Morin E."/>
            <person name="Murat C."/>
            <person name="Sun H."/>
            <person name="Tunlid A."/>
            <person name="Henrissat B."/>
            <person name="Grigoriev I.V."/>
            <person name="Hibbett D.S."/>
            <person name="Martin F."/>
            <person name="Nordberg H.P."/>
            <person name="Cantor M.N."/>
            <person name="Hua S.X."/>
        </authorList>
    </citation>
    <scope>NUCLEOTIDE SEQUENCE [LARGE SCALE GENOMIC DNA]</scope>
    <source>
        <strain evidence="2 3">F 1598</strain>
    </source>
</reference>
<evidence type="ECO:0000256" key="1">
    <source>
        <dbReference type="SAM" id="MobiDB-lite"/>
    </source>
</evidence>
<feature type="compositionally biased region" description="Low complexity" evidence="1">
    <location>
        <begin position="232"/>
        <end position="243"/>
    </location>
</feature>
<proteinExistence type="predicted"/>
<dbReference type="InParanoid" id="A0A0C3BC09"/>
<dbReference type="Proteomes" id="UP000054166">
    <property type="component" value="Unassembled WGS sequence"/>
</dbReference>
<feature type="region of interest" description="Disordered" evidence="1">
    <location>
        <begin position="1"/>
        <end position="28"/>
    </location>
</feature>
<feature type="compositionally biased region" description="Basic residues" evidence="1">
    <location>
        <begin position="707"/>
        <end position="720"/>
    </location>
</feature>
<dbReference type="EMBL" id="KN833054">
    <property type="protein sequence ID" value="KIM74867.1"/>
    <property type="molecule type" value="Genomic_DNA"/>
</dbReference>
<sequence length="738" mass="78148">MPTAHVGNKPPQPQPTTLNPPSPPSMTTTATIHIATIARSPSQQQWVHAQQHRTMTNDDVAAAAAAPPLLPLPPTPLPPTPIHCQTTATAMPPRHHYHHPPSPDLDRRQTTMTTMVTTVHHAHPLTPLTAAAAALPPLPRSLSNDTNNNTVAAATPLLLSPLTLTLPRSPTMMVSTPYPPLTIPTNSGSSSPTAVTTPAATVTAAAPLPLPPPPPTSTVSTPCPPRHCYHPSSNSSSSSPTAMTTTTSYLNAAAAAAPPLLPPLTLSKKKSQLQKMAPTTRSAKQETHSSKTAKASKQAKGTKKSSVQRVQQDMAADQAGPPTQQSRTERALNKSGISVAPPPRELGVKDDENSESDDSSDGSEDEVEGESEDKVEDEDDSKKVEIEIEDDGFVDPAGPVGSAGSGPIFAGPAGTAGPTFATPVGCAGLGPAGPLVPAITILPATPMKNKGKSQGNPDDNQEDAPDLDPDSLMGNYDQYKLKRGRERSGTGDAKGIKTHCRSTSHSTAPTMPSTEDEVDEDDVVDENMNPKSSVGSIYIKSSGSGSGSAASSYAAPSDTAEGVTSDSKSIILGPLQQTLIETFNIPTHLVKREKVADLRVTYAKFMDIQRVITGEIAEIYMSRSGYFNCLNKYFLRVIVIPGMLQWLENKEGAPLQVDVWGDKKPYFMNLSDMLDLHEGKKKKKVTKGKGKKQVELSSHSEEEVVKGKGKGKAKAKKAKGVARRHLAPANLVRMMISK</sequence>
<feature type="region of interest" description="Disordered" evidence="1">
    <location>
        <begin position="269"/>
        <end position="521"/>
    </location>
</feature>
<feature type="region of interest" description="Disordered" evidence="1">
    <location>
        <begin position="177"/>
        <end position="243"/>
    </location>
</feature>
<feature type="region of interest" description="Disordered" evidence="1">
    <location>
        <begin position="681"/>
        <end position="720"/>
    </location>
</feature>
<feature type="compositionally biased region" description="Low complexity" evidence="1">
    <location>
        <begin position="189"/>
        <end position="207"/>
    </location>
</feature>
<feature type="compositionally biased region" description="Polar residues" evidence="1">
    <location>
        <begin position="503"/>
        <end position="513"/>
    </location>
</feature>
<name>A0A0C3BC09_PILCF</name>
<feature type="compositionally biased region" description="Acidic residues" evidence="1">
    <location>
        <begin position="352"/>
        <end position="379"/>
    </location>
</feature>
<feature type="compositionally biased region" description="Low complexity" evidence="1">
    <location>
        <begin position="396"/>
        <end position="423"/>
    </location>
</feature>
<dbReference type="AlphaFoldDB" id="A0A0C3BC09"/>
<gene>
    <name evidence="2" type="ORF">PILCRDRAFT_14040</name>
</gene>
<feature type="compositionally biased region" description="Low complexity" evidence="1">
    <location>
        <begin position="290"/>
        <end position="299"/>
    </location>
</feature>